<accession>Q2GHY3</accession>
<evidence type="ECO:0000313" key="1">
    <source>
        <dbReference type="EMBL" id="ABD44981.1"/>
    </source>
</evidence>
<proteinExistence type="predicted"/>
<dbReference type="RefSeq" id="WP_006010942.1">
    <property type="nucleotide sequence ID" value="NC_007799.1"/>
</dbReference>
<dbReference type="Proteomes" id="UP000008320">
    <property type="component" value="Chromosome"/>
</dbReference>
<keyword evidence="2" id="KW-1185">Reference proteome</keyword>
<reference evidence="1 2" key="1">
    <citation type="journal article" date="2006" name="PLoS Genet.">
        <title>Comparative genomics of emerging human ehrlichiosis agents.</title>
        <authorList>
            <person name="Dunning Hotopp J.C."/>
            <person name="Lin M."/>
            <person name="Madupu R."/>
            <person name="Crabtree J."/>
            <person name="Angiuoli S.V."/>
            <person name="Eisen J.A."/>
            <person name="Seshadri R."/>
            <person name="Ren Q."/>
            <person name="Wu M."/>
            <person name="Utterback T.R."/>
            <person name="Smith S."/>
            <person name="Lewis M."/>
            <person name="Khouri H."/>
            <person name="Zhang C."/>
            <person name="Niu H."/>
            <person name="Lin Q."/>
            <person name="Ohashi N."/>
            <person name="Zhi N."/>
            <person name="Nelson W."/>
            <person name="Brinkac L.M."/>
            <person name="Dodson R.J."/>
            <person name="Rosovitz M.J."/>
            <person name="Sundaram J."/>
            <person name="Daugherty S.C."/>
            <person name="Davidsen T."/>
            <person name="Durkin A.S."/>
            <person name="Gwinn M."/>
            <person name="Haft D.H."/>
            <person name="Selengut J.D."/>
            <person name="Sullivan S.A."/>
            <person name="Zafar N."/>
            <person name="Zhou L."/>
            <person name="Benahmed F."/>
            <person name="Forberger H."/>
            <person name="Halpin R."/>
            <person name="Mulligan S."/>
            <person name="Robinson J."/>
            <person name="White O."/>
            <person name="Rikihisa Y."/>
            <person name="Tettelin H."/>
        </authorList>
    </citation>
    <scope>NUCLEOTIDE SEQUENCE [LARGE SCALE GENOMIC DNA]</scope>
    <source>
        <strain evidence="2">ATCC CRL-10679 / Arkansas</strain>
    </source>
</reference>
<protein>
    <submittedName>
        <fullName evidence="1">Uncharacterized protein</fullName>
    </submittedName>
</protein>
<dbReference type="OrthoDB" id="7162972at2"/>
<organism evidence="1 2">
    <name type="scientific">Ehrlichia chaffeensis (strain ATCC CRL-10679 / Arkansas)</name>
    <dbReference type="NCBI Taxonomy" id="205920"/>
    <lineage>
        <taxon>Bacteria</taxon>
        <taxon>Pseudomonadati</taxon>
        <taxon>Pseudomonadota</taxon>
        <taxon>Alphaproteobacteria</taxon>
        <taxon>Rickettsiales</taxon>
        <taxon>Anaplasmataceae</taxon>
        <taxon>Ehrlichia</taxon>
    </lineage>
</organism>
<evidence type="ECO:0000313" key="2">
    <source>
        <dbReference type="Proteomes" id="UP000008320"/>
    </source>
</evidence>
<dbReference type="HOGENOM" id="CLU_161893_0_0_5"/>
<dbReference type="EMBL" id="CP000236">
    <property type="protein sequence ID" value="ABD44981.1"/>
    <property type="molecule type" value="Genomic_DNA"/>
</dbReference>
<dbReference type="KEGG" id="ech:ECH_0122"/>
<name>Q2GHY3_EHRCR</name>
<dbReference type="AlphaFoldDB" id="Q2GHY3"/>
<sequence>MTIPKKSTLNKNYDFINKYIIKFKSVIILGTTIMNEELSLDKSLDNAMSYVEKGCNTTIDPKMKACIKNEVKSAIPELNKVLTPLITSALNADQKTLSQNQQEELVKNFIEIMMPHMQKIMLTSEQ</sequence>
<gene>
    <name evidence="1" type="ordered locus">ECH_0122</name>
</gene>